<dbReference type="SMART" id="SM00389">
    <property type="entry name" value="HOX"/>
    <property type="match status" value="1"/>
</dbReference>
<dbReference type="InterPro" id="IPR006563">
    <property type="entry name" value="POX_dom"/>
</dbReference>
<evidence type="ECO:0000256" key="3">
    <source>
        <dbReference type="ARBA" id="ARBA00023015"/>
    </source>
</evidence>
<evidence type="ECO:0000256" key="9">
    <source>
        <dbReference type="SAM" id="Coils"/>
    </source>
</evidence>
<keyword evidence="6" id="KW-0804">Transcription</keyword>
<dbReference type="InterPro" id="IPR008422">
    <property type="entry name" value="KN_HD"/>
</dbReference>
<evidence type="ECO:0000256" key="7">
    <source>
        <dbReference type="ARBA" id="ARBA00023242"/>
    </source>
</evidence>
<comment type="caution">
    <text evidence="12">The sequence shown here is derived from an EMBL/GenBank/DDBJ whole genome shotgun (WGS) entry which is preliminary data.</text>
</comment>
<feature type="DNA-binding region" description="Homeobox" evidence="8">
    <location>
        <begin position="265"/>
        <end position="327"/>
    </location>
</feature>
<dbReference type="OrthoDB" id="10056939at2759"/>
<protein>
    <submittedName>
        <fullName evidence="12">BEL1-like homeodomain 1 family protein</fullName>
    </submittedName>
</protein>
<organism evidence="12 13">
    <name type="scientific">Striga asiatica</name>
    <name type="common">Asiatic witchweed</name>
    <name type="synonym">Buchnera asiatica</name>
    <dbReference type="NCBI Taxonomy" id="4170"/>
    <lineage>
        <taxon>Eukaryota</taxon>
        <taxon>Viridiplantae</taxon>
        <taxon>Streptophyta</taxon>
        <taxon>Embryophyta</taxon>
        <taxon>Tracheophyta</taxon>
        <taxon>Spermatophyta</taxon>
        <taxon>Magnoliopsida</taxon>
        <taxon>eudicotyledons</taxon>
        <taxon>Gunneridae</taxon>
        <taxon>Pentapetalae</taxon>
        <taxon>asterids</taxon>
        <taxon>lamiids</taxon>
        <taxon>Lamiales</taxon>
        <taxon>Orobanchaceae</taxon>
        <taxon>Buchnereae</taxon>
        <taxon>Striga</taxon>
    </lineage>
</organism>
<dbReference type="GO" id="GO:0006355">
    <property type="term" value="P:regulation of DNA-templated transcription"/>
    <property type="evidence" value="ECO:0007669"/>
    <property type="project" value="InterPro"/>
</dbReference>
<comment type="subcellular location">
    <subcellularLocation>
        <location evidence="1 8">Nucleus</location>
    </subcellularLocation>
</comment>
<keyword evidence="4 8" id="KW-0238">DNA-binding</keyword>
<dbReference type="InterPro" id="IPR009057">
    <property type="entry name" value="Homeodomain-like_sf"/>
</dbReference>
<keyword evidence="7 8" id="KW-0539">Nucleus</keyword>
<dbReference type="Pfam" id="PF07526">
    <property type="entry name" value="POX"/>
    <property type="match status" value="1"/>
</dbReference>
<dbReference type="AlphaFoldDB" id="A0A5A7QA66"/>
<dbReference type="Pfam" id="PF05920">
    <property type="entry name" value="Homeobox_KN"/>
    <property type="match status" value="1"/>
</dbReference>
<evidence type="ECO:0000313" key="12">
    <source>
        <dbReference type="EMBL" id="GER41852.1"/>
    </source>
</evidence>
<name>A0A5A7QA66_STRAF</name>
<dbReference type="PANTHER" id="PTHR11850">
    <property type="entry name" value="HOMEOBOX PROTEIN TRANSCRIPTION FACTORS"/>
    <property type="match status" value="1"/>
</dbReference>
<evidence type="ECO:0000256" key="2">
    <source>
        <dbReference type="ARBA" id="ARBA00006454"/>
    </source>
</evidence>
<keyword evidence="9" id="KW-0175">Coiled coil</keyword>
<reference evidence="13" key="1">
    <citation type="journal article" date="2019" name="Curr. Biol.">
        <title>Genome Sequence of Striga asiatica Provides Insight into the Evolution of Plant Parasitism.</title>
        <authorList>
            <person name="Yoshida S."/>
            <person name="Kim S."/>
            <person name="Wafula E.K."/>
            <person name="Tanskanen J."/>
            <person name="Kim Y.M."/>
            <person name="Honaas L."/>
            <person name="Yang Z."/>
            <person name="Spallek T."/>
            <person name="Conn C.E."/>
            <person name="Ichihashi Y."/>
            <person name="Cheong K."/>
            <person name="Cui S."/>
            <person name="Der J.P."/>
            <person name="Gundlach H."/>
            <person name="Jiao Y."/>
            <person name="Hori C."/>
            <person name="Ishida J.K."/>
            <person name="Kasahara H."/>
            <person name="Kiba T."/>
            <person name="Kim M.S."/>
            <person name="Koo N."/>
            <person name="Laohavisit A."/>
            <person name="Lee Y.H."/>
            <person name="Lumba S."/>
            <person name="McCourt P."/>
            <person name="Mortimer J.C."/>
            <person name="Mutuku J.M."/>
            <person name="Nomura T."/>
            <person name="Sasaki-Sekimoto Y."/>
            <person name="Seto Y."/>
            <person name="Wang Y."/>
            <person name="Wakatake T."/>
            <person name="Sakakibara H."/>
            <person name="Demura T."/>
            <person name="Yamaguchi S."/>
            <person name="Yoneyama K."/>
            <person name="Manabe R.I."/>
            <person name="Nelson D.C."/>
            <person name="Schulman A.H."/>
            <person name="Timko M.P."/>
            <person name="dePamphilis C.W."/>
            <person name="Choi D."/>
            <person name="Shirasu K."/>
        </authorList>
    </citation>
    <scope>NUCLEOTIDE SEQUENCE [LARGE SCALE GENOMIC DNA]</scope>
    <source>
        <strain evidence="13">cv. UVA1</strain>
    </source>
</reference>
<dbReference type="InterPro" id="IPR001356">
    <property type="entry name" value="HD"/>
</dbReference>
<dbReference type="SUPFAM" id="SSF46689">
    <property type="entry name" value="Homeodomain-like"/>
    <property type="match status" value="1"/>
</dbReference>
<dbReference type="EMBL" id="BKCP01006183">
    <property type="protein sequence ID" value="GER41852.1"/>
    <property type="molecule type" value="Genomic_DNA"/>
</dbReference>
<evidence type="ECO:0000256" key="4">
    <source>
        <dbReference type="ARBA" id="ARBA00023125"/>
    </source>
</evidence>
<feature type="region of interest" description="Disordered" evidence="10">
    <location>
        <begin position="410"/>
        <end position="433"/>
    </location>
</feature>
<keyword evidence="13" id="KW-1185">Reference proteome</keyword>
<evidence type="ECO:0000256" key="10">
    <source>
        <dbReference type="SAM" id="MobiDB-lite"/>
    </source>
</evidence>
<keyword evidence="3" id="KW-0805">Transcription regulation</keyword>
<evidence type="ECO:0000313" key="13">
    <source>
        <dbReference type="Proteomes" id="UP000325081"/>
    </source>
</evidence>
<sequence>MANYFPGNSSEIGLLMNPTYVGYSGSHTAAATSASGLHGFIPPNIQYSLYGLPVDPPQGLSLSLSSQPSLAGAPVAAPPPGSGISNGVLLSSKYLKAAREVLDEVVSVGWAELTKGRRKSAREGSPAVAVGGDGEDGRAAAVAELTAGERQEIQVKKTKLINMLDEVEQRYRQYHHQMQTVVSWFEQAAGVCSAKTYTTLALQTISKQFRCLKDTILGQVKAASKSLGEEDNLGAKTKGSKLKYFDNQITQRRALQQLGLVQNNAWRPQRGLPEKSVSVLRAWLFEHFLHPYPKDSDKLILAKQTGLTRSQVSNWFINARVRLWKPMVEEMYVEEMKDHEKNGSVGIDNNNNINRRSKIEHTNNDDPTSKPPKDPTSIPPGFNIIGPQSKIEAQHNPKKLCFGLDMDTVNEPTDERGPKMCLGSGLWVGRPTS</sequence>
<evidence type="ECO:0000256" key="6">
    <source>
        <dbReference type="ARBA" id="ARBA00023163"/>
    </source>
</evidence>
<feature type="coiled-coil region" evidence="9">
    <location>
        <begin position="150"/>
        <end position="177"/>
    </location>
</feature>
<evidence type="ECO:0000256" key="1">
    <source>
        <dbReference type="ARBA" id="ARBA00004123"/>
    </source>
</evidence>
<feature type="compositionally biased region" description="Basic and acidic residues" evidence="10">
    <location>
        <begin position="357"/>
        <end position="373"/>
    </location>
</feature>
<keyword evidence="5 8" id="KW-0371">Homeobox</keyword>
<feature type="region of interest" description="Disordered" evidence="10">
    <location>
        <begin position="341"/>
        <end position="387"/>
    </location>
</feature>
<evidence type="ECO:0000256" key="8">
    <source>
        <dbReference type="PROSITE-ProRule" id="PRU00108"/>
    </source>
</evidence>
<gene>
    <name evidence="12" type="ORF">STAS_18585</name>
</gene>
<dbReference type="Proteomes" id="UP000325081">
    <property type="component" value="Unassembled WGS sequence"/>
</dbReference>
<dbReference type="FunFam" id="1.10.10.60:FF:000117">
    <property type="entry name" value="BEL1-like homeodomain protein 9"/>
    <property type="match status" value="1"/>
</dbReference>
<feature type="domain" description="Homeobox" evidence="11">
    <location>
        <begin position="263"/>
        <end position="326"/>
    </location>
</feature>
<proteinExistence type="inferred from homology"/>
<dbReference type="Gene3D" id="1.10.10.60">
    <property type="entry name" value="Homeodomain-like"/>
    <property type="match status" value="1"/>
</dbReference>
<comment type="similarity">
    <text evidence="2">Belongs to the TALE/BELL homeobox family.</text>
</comment>
<dbReference type="InterPro" id="IPR050224">
    <property type="entry name" value="TALE_homeobox"/>
</dbReference>
<dbReference type="GO" id="GO:0005634">
    <property type="term" value="C:nucleus"/>
    <property type="evidence" value="ECO:0007669"/>
    <property type="project" value="UniProtKB-SubCell"/>
</dbReference>
<dbReference type="CDD" id="cd00086">
    <property type="entry name" value="homeodomain"/>
    <property type="match status" value="1"/>
</dbReference>
<dbReference type="GO" id="GO:0003677">
    <property type="term" value="F:DNA binding"/>
    <property type="evidence" value="ECO:0007669"/>
    <property type="project" value="UniProtKB-UniRule"/>
</dbReference>
<evidence type="ECO:0000259" key="11">
    <source>
        <dbReference type="PROSITE" id="PS50071"/>
    </source>
</evidence>
<dbReference type="PROSITE" id="PS50071">
    <property type="entry name" value="HOMEOBOX_2"/>
    <property type="match status" value="1"/>
</dbReference>
<accession>A0A5A7QA66</accession>
<evidence type="ECO:0000256" key="5">
    <source>
        <dbReference type="ARBA" id="ARBA00023155"/>
    </source>
</evidence>
<dbReference type="SMART" id="SM00574">
    <property type="entry name" value="POX"/>
    <property type="match status" value="1"/>
</dbReference>